<protein>
    <submittedName>
        <fullName evidence="1">Uncharacterized protein</fullName>
    </submittedName>
</protein>
<dbReference type="Proteomes" id="UP000723463">
    <property type="component" value="Unassembled WGS sequence"/>
</dbReference>
<dbReference type="AlphaFoldDB" id="A0A9P6JXI3"/>
<comment type="caution">
    <text evidence="1">The sequence shown here is derived from an EMBL/GenBank/DDBJ whole genome shotgun (WGS) entry which is preliminary data.</text>
</comment>
<gene>
    <name evidence="1" type="ORF">EC957_010709</name>
</gene>
<proteinExistence type="predicted"/>
<organism evidence="1 2">
    <name type="scientific">Mortierella hygrophila</name>
    <dbReference type="NCBI Taxonomy" id="979708"/>
    <lineage>
        <taxon>Eukaryota</taxon>
        <taxon>Fungi</taxon>
        <taxon>Fungi incertae sedis</taxon>
        <taxon>Mucoromycota</taxon>
        <taxon>Mortierellomycotina</taxon>
        <taxon>Mortierellomycetes</taxon>
        <taxon>Mortierellales</taxon>
        <taxon>Mortierellaceae</taxon>
        <taxon>Mortierella</taxon>
    </lineage>
</organism>
<reference evidence="1" key="1">
    <citation type="journal article" date="2020" name="Fungal Divers.">
        <title>Resolving the Mortierellaceae phylogeny through synthesis of multi-gene phylogenetics and phylogenomics.</title>
        <authorList>
            <person name="Vandepol N."/>
            <person name="Liber J."/>
            <person name="Desiro A."/>
            <person name="Na H."/>
            <person name="Kennedy M."/>
            <person name="Barry K."/>
            <person name="Grigoriev I.V."/>
            <person name="Miller A.N."/>
            <person name="O'Donnell K."/>
            <person name="Stajich J.E."/>
            <person name="Bonito G."/>
        </authorList>
    </citation>
    <scope>NUCLEOTIDE SEQUENCE</scope>
    <source>
        <strain evidence="1">NRRL 2591</strain>
    </source>
</reference>
<evidence type="ECO:0000313" key="1">
    <source>
        <dbReference type="EMBL" id="KAF9536482.1"/>
    </source>
</evidence>
<name>A0A9P6JXI3_9FUNG</name>
<sequence length="445" mass="50828">MRSMQSVYRTPLSEKPKLTASLPEKMTSKGEVLWSACQRYPAGIGLVAACKSSAPYVERITPEGLELRKQAVAEAGTRRRHQWITAIINLAQIKFDKRAFYYYYARCKECSTEFVGQDKRPHKCLDDNNTNKECLTIVRHLLYPHDVFEYASENEKADVMEWLNDYRTAVDKIPEANTPEGANPRELARQAIEKNGAPEYRLVLPLLQDLGQGQGQVAQFISRTLGSLDDAEQDRIRSQIVFTPASFGQDPSQDNEEKRWLMTMALDILISIASRCTIAQVPEDDNWSIFLRSRRSADRAFDYFANGRREWVQVGGKGRQDRSPKILVPPFMGICALDPPCDSMKIFFPKDGNSLKKADRKHSCGSYEKPSKIVKGTWMYDFMELPLAVIRALWYANWTFYDADDEHCAFLNWSFTAEETSAVERWYSTDTNKNPDDYAVAPSVN</sequence>
<accession>A0A9P6JXI3</accession>
<dbReference type="EMBL" id="JAAAXW010000694">
    <property type="protein sequence ID" value="KAF9536482.1"/>
    <property type="molecule type" value="Genomic_DNA"/>
</dbReference>
<keyword evidence="2" id="KW-1185">Reference proteome</keyword>
<evidence type="ECO:0000313" key="2">
    <source>
        <dbReference type="Proteomes" id="UP000723463"/>
    </source>
</evidence>